<keyword evidence="8" id="KW-0675">Receptor</keyword>
<dbReference type="Pfam" id="PF00002">
    <property type="entry name" value="7tm_2"/>
    <property type="match status" value="1"/>
</dbReference>
<dbReference type="KEGG" id="osn:115216203"/>
<dbReference type="PROSITE" id="PS00649">
    <property type="entry name" value="G_PROTEIN_RECEP_F2_1"/>
    <property type="match status" value="1"/>
</dbReference>
<dbReference type="SMART" id="SM00008">
    <property type="entry name" value="HormR"/>
    <property type="match status" value="1"/>
</dbReference>
<dbReference type="SUPFAM" id="SSF81321">
    <property type="entry name" value="Family A G protein-coupled receptor-like"/>
    <property type="match status" value="1"/>
</dbReference>
<feature type="transmembrane region" description="Helical" evidence="11">
    <location>
        <begin position="220"/>
        <end position="238"/>
    </location>
</feature>
<dbReference type="RefSeq" id="XP_036362530.1">
    <property type="nucleotide sequence ID" value="XM_036506637.1"/>
</dbReference>
<keyword evidence="10" id="KW-0807">Transducer</keyword>
<keyword evidence="4 11" id="KW-0812">Transmembrane</keyword>
<keyword evidence="7 11" id="KW-0472">Membrane</keyword>
<evidence type="ECO:0000256" key="2">
    <source>
        <dbReference type="ARBA" id="ARBA00005314"/>
    </source>
</evidence>
<evidence type="ECO:0000256" key="3">
    <source>
        <dbReference type="ARBA" id="ARBA00022475"/>
    </source>
</evidence>
<feature type="transmembrane region" description="Helical" evidence="11">
    <location>
        <begin position="265"/>
        <end position="289"/>
    </location>
</feature>
<dbReference type="GO" id="GO:0007188">
    <property type="term" value="P:adenylate cyclase-modulating G protein-coupled receptor signaling pathway"/>
    <property type="evidence" value="ECO:0007669"/>
    <property type="project" value="TreeGrafter"/>
</dbReference>
<evidence type="ECO:0000256" key="6">
    <source>
        <dbReference type="ARBA" id="ARBA00023040"/>
    </source>
</evidence>
<dbReference type="Pfam" id="PF02793">
    <property type="entry name" value="HRM"/>
    <property type="match status" value="1"/>
</dbReference>
<dbReference type="AlphaFoldDB" id="A0A7E6F5E0"/>
<keyword evidence="9" id="KW-0325">Glycoprotein</keyword>
<keyword evidence="6" id="KW-0297">G-protein coupled receptor</keyword>
<evidence type="ECO:0000256" key="10">
    <source>
        <dbReference type="ARBA" id="ARBA00023224"/>
    </source>
</evidence>
<feature type="transmembrane region" description="Helical" evidence="11">
    <location>
        <begin position="183"/>
        <end position="208"/>
    </location>
</feature>
<dbReference type="PROSITE" id="PS50261">
    <property type="entry name" value="G_PROTEIN_RECEP_F2_4"/>
    <property type="match status" value="1"/>
</dbReference>
<dbReference type="InterPro" id="IPR017981">
    <property type="entry name" value="GPCR_2-like_7TM"/>
</dbReference>
<evidence type="ECO:0000256" key="7">
    <source>
        <dbReference type="ARBA" id="ARBA00023136"/>
    </source>
</evidence>
<dbReference type="GO" id="GO:0008528">
    <property type="term" value="F:G protein-coupled peptide receptor activity"/>
    <property type="evidence" value="ECO:0007669"/>
    <property type="project" value="TreeGrafter"/>
</dbReference>
<name>A0A7E6F5E0_9MOLL</name>
<evidence type="ECO:0000313" key="15">
    <source>
        <dbReference type="RefSeq" id="XP_036362530.1"/>
    </source>
</evidence>
<reference evidence="15" key="1">
    <citation type="submission" date="2025-08" db="UniProtKB">
        <authorList>
            <consortium name="RefSeq"/>
        </authorList>
    </citation>
    <scope>IDENTIFICATION</scope>
</reference>
<dbReference type="PANTHER" id="PTHR45620:SF42">
    <property type="entry name" value="G-PROTEIN COUPLED RECEPTOR SEB-2"/>
    <property type="match status" value="1"/>
</dbReference>
<dbReference type="InterPro" id="IPR017983">
    <property type="entry name" value="GPCR_2_secretin-like_CS"/>
</dbReference>
<feature type="transmembrane region" description="Helical" evidence="11">
    <location>
        <begin position="301"/>
        <end position="323"/>
    </location>
</feature>
<evidence type="ECO:0000256" key="4">
    <source>
        <dbReference type="ARBA" id="ARBA00022692"/>
    </source>
</evidence>
<keyword evidence="14" id="KW-1185">Reference proteome</keyword>
<proteinExistence type="inferred from homology"/>
<evidence type="ECO:0000259" key="12">
    <source>
        <dbReference type="PROSITE" id="PS50227"/>
    </source>
</evidence>
<dbReference type="InterPro" id="IPR001879">
    <property type="entry name" value="GPCR_2_extracellular_dom"/>
</dbReference>
<evidence type="ECO:0000259" key="13">
    <source>
        <dbReference type="PROSITE" id="PS50261"/>
    </source>
</evidence>
<evidence type="ECO:0000256" key="9">
    <source>
        <dbReference type="ARBA" id="ARBA00023180"/>
    </source>
</evidence>
<evidence type="ECO:0000256" key="11">
    <source>
        <dbReference type="SAM" id="Phobius"/>
    </source>
</evidence>
<dbReference type="Gene3D" id="4.10.1240.10">
    <property type="entry name" value="GPCR, family 2, extracellular hormone receptor domain"/>
    <property type="match status" value="1"/>
</dbReference>
<dbReference type="CDD" id="cd15041">
    <property type="entry name" value="7tmB1_hormone_R"/>
    <property type="match status" value="1"/>
</dbReference>
<dbReference type="InterPro" id="IPR000832">
    <property type="entry name" value="GPCR_2_secretin-like"/>
</dbReference>
<dbReference type="Gene3D" id="1.20.1070.10">
    <property type="entry name" value="Rhodopsin 7-helix transmembrane proteins"/>
    <property type="match status" value="1"/>
</dbReference>
<evidence type="ECO:0000256" key="5">
    <source>
        <dbReference type="ARBA" id="ARBA00022989"/>
    </source>
</evidence>
<feature type="transmembrane region" description="Helical" evidence="11">
    <location>
        <begin position="417"/>
        <end position="437"/>
    </location>
</feature>
<dbReference type="GO" id="GO:0007166">
    <property type="term" value="P:cell surface receptor signaling pathway"/>
    <property type="evidence" value="ECO:0007669"/>
    <property type="project" value="InterPro"/>
</dbReference>
<evidence type="ECO:0000256" key="8">
    <source>
        <dbReference type="ARBA" id="ARBA00023170"/>
    </source>
</evidence>
<dbReference type="SUPFAM" id="SSF111418">
    <property type="entry name" value="Hormone receptor domain"/>
    <property type="match status" value="1"/>
</dbReference>
<organism evidence="14 15">
    <name type="scientific">Octopus sinensis</name>
    <name type="common">East Asian common octopus</name>
    <dbReference type="NCBI Taxonomy" id="2607531"/>
    <lineage>
        <taxon>Eukaryota</taxon>
        <taxon>Metazoa</taxon>
        <taxon>Spiralia</taxon>
        <taxon>Lophotrochozoa</taxon>
        <taxon>Mollusca</taxon>
        <taxon>Cephalopoda</taxon>
        <taxon>Coleoidea</taxon>
        <taxon>Octopodiformes</taxon>
        <taxon>Octopoda</taxon>
        <taxon>Incirrata</taxon>
        <taxon>Octopodidae</taxon>
        <taxon>Octopus</taxon>
    </lineage>
</organism>
<sequence>MYPIHCRDRSGTQPFHLYKLITCTMCYYYLFPNLNVFHHTLDYNLNVVNTNYSAAPDVENETAMTQLCGAINDYDRCYLWNSCCLAALKCCQEQHRNIQTFTPNNNTLYCPPTWDGYGCWNMTPAKTRVFEKCPSYVTDGIWAYSTVGAYKDCTSNGTWWRNPQNQQEWSNYSTCIDIEKHHVIIFVDTTFSLFSIILLLPACVIFLYFRPLRIQHRIRLHLNLFVSFILTSILFIMWNNLVNRDHIYRHPEETRLHRNTVGCRILNFLISYLRSTNYFCMFIEGYYLYRLLAATFERPKTLVGYYIFSWGFPLIPSLIYATIRGTMFNEKCWVINAEPYEWIMYVPNLLCIMANLFFLVYILLVLVGRLQNHANEPSNYRRTVKATLVLIPLFGLQQLLIIYRPSRENDYAYPYEIISSIIIHSQGGLVALVFCFFNREVHSHIRKAFDRLKDSSVRPADRSSYTTTTQFPAANTRSFIHLNGHSRLVNTNTGQSAKNNNAANYTPLTVIKEGGV</sequence>
<accession>A0A7E6F5E0</accession>
<comment type="subcellular location">
    <subcellularLocation>
        <location evidence="1">Cell membrane</location>
        <topology evidence="1">Multi-pass membrane protein</topology>
    </subcellularLocation>
</comment>
<feature type="transmembrane region" description="Helical" evidence="11">
    <location>
        <begin position="388"/>
        <end position="405"/>
    </location>
</feature>
<protein>
    <submittedName>
        <fullName evidence="15">Calcitonin gene-related peptide type 1 receptor-like isoform X1</fullName>
    </submittedName>
</protein>
<comment type="similarity">
    <text evidence="2">Belongs to the G-protein coupled receptor 2 family.</text>
</comment>
<evidence type="ECO:0000256" key="1">
    <source>
        <dbReference type="ARBA" id="ARBA00004651"/>
    </source>
</evidence>
<dbReference type="PRINTS" id="PR00249">
    <property type="entry name" value="GPCRSECRETIN"/>
</dbReference>
<gene>
    <name evidence="15" type="primary">LOC115216203</name>
</gene>
<dbReference type="PROSITE" id="PS50227">
    <property type="entry name" value="G_PROTEIN_RECEP_F2_3"/>
    <property type="match status" value="1"/>
</dbReference>
<dbReference type="PANTHER" id="PTHR45620">
    <property type="entry name" value="PDF RECEPTOR-LIKE PROTEIN-RELATED"/>
    <property type="match status" value="1"/>
</dbReference>
<dbReference type="InterPro" id="IPR050332">
    <property type="entry name" value="GPCR_2"/>
</dbReference>
<feature type="domain" description="G-protein coupled receptors family 2 profile 1" evidence="12">
    <location>
        <begin position="89"/>
        <end position="179"/>
    </location>
</feature>
<dbReference type="GO" id="GO:0005886">
    <property type="term" value="C:plasma membrane"/>
    <property type="evidence" value="ECO:0007669"/>
    <property type="project" value="UniProtKB-SubCell"/>
</dbReference>
<dbReference type="InterPro" id="IPR036445">
    <property type="entry name" value="GPCR_2_extracell_dom_sf"/>
</dbReference>
<evidence type="ECO:0000313" key="14">
    <source>
        <dbReference type="Proteomes" id="UP000515154"/>
    </source>
</evidence>
<feature type="domain" description="G-protein coupled receptors family 2 profile 2" evidence="13">
    <location>
        <begin position="184"/>
        <end position="438"/>
    </location>
</feature>
<feature type="transmembrane region" description="Helical" evidence="11">
    <location>
        <begin position="343"/>
        <end position="367"/>
    </location>
</feature>
<keyword evidence="3" id="KW-1003">Cell membrane</keyword>
<keyword evidence="5 11" id="KW-1133">Transmembrane helix</keyword>
<dbReference type="Proteomes" id="UP000515154">
    <property type="component" value="Linkage group LG10"/>
</dbReference>